<dbReference type="CDD" id="cd16098">
    <property type="entry name" value="FliS"/>
    <property type="match status" value="1"/>
</dbReference>
<keyword evidence="4 6" id="KW-1005">Bacterial flagellum biogenesis</keyword>
<dbReference type="NCBIfam" id="TIGR00208">
    <property type="entry name" value="fliS"/>
    <property type="match status" value="1"/>
</dbReference>
<dbReference type="InterPro" id="IPR003713">
    <property type="entry name" value="FliS"/>
</dbReference>
<proteinExistence type="inferred from homology"/>
<dbReference type="GO" id="GO:0005829">
    <property type="term" value="C:cytosol"/>
    <property type="evidence" value="ECO:0007669"/>
    <property type="project" value="UniProtKB-SubCell"/>
</dbReference>
<keyword evidence="3 6" id="KW-0963">Cytoplasm</keyword>
<dbReference type="STRING" id="1903952.BIT28_02020"/>
<dbReference type="AlphaFoldDB" id="A0A1Q9GVE2"/>
<evidence type="ECO:0000256" key="4">
    <source>
        <dbReference type="ARBA" id="ARBA00022795"/>
    </source>
</evidence>
<accession>A0A1Q9GVE2</accession>
<evidence type="ECO:0000256" key="6">
    <source>
        <dbReference type="PIRNR" id="PIRNR039090"/>
    </source>
</evidence>
<evidence type="ECO:0000256" key="1">
    <source>
        <dbReference type="ARBA" id="ARBA00004514"/>
    </source>
</evidence>
<dbReference type="Proteomes" id="UP000186905">
    <property type="component" value="Unassembled WGS sequence"/>
</dbReference>
<dbReference type="Pfam" id="PF02561">
    <property type="entry name" value="FliS"/>
    <property type="match status" value="1"/>
</dbReference>
<dbReference type="PIRSF" id="PIRSF039090">
    <property type="entry name" value="Flis"/>
    <property type="match status" value="1"/>
</dbReference>
<dbReference type="EMBL" id="MJIL01000051">
    <property type="protein sequence ID" value="OLQ79138.1"/>
    <property type="molecule type" value="Genomic_DNA"/>
</dbReference>
<dbReference type="SUPFAM" id="SSF101116">
    <property type="entry name" value="Flagellar export chaperone FliS"/>
    <property type="match status" value="1"/>
</dbReference>
<keyword evidence="8" id="KW-1185">Reference proteome</keyword>
<dbReference type="InterPro" id="IPR036584">
    <property type="entry name" value="FliS_sf"/>
</dbReference>
<dbReference type="PANTHER" id="PTHR34773:SF1">
    <property type="entry name" value="FLAGELLAR SECRETION CHAPERONE FLIS"/>
    <property type="match status" value="1"/>
</dbReference>
<evidence type="ECO:0000256" key="2">
    <source>
        <dbReference type="ARBA" id="ARBA00008787"/>
    </source>
</evidence>
<keyword evidence="7" id="KW-0966">Cell projection</keyword>
<dbReference type="OrthoDB" id="9792010at2"/>
<dbReference type="PANTHER" id="PTHR34773">
    <property type="entry name" value="FLAGELLAR SECRETION CHAPERONE FLIS"/>
    <property type="match status" value="1"/>
</dbReference>
<dbReference type="RefSeq" id="WP_075762807.1">
    <property type="nucleotide sequence ID" value="NZ_MJIL01000051.1"/>
</dbReference>
<comment type="caution">
    <text evidence="7">The sequence shown here is derived from an EMBL/GenBank/DDBJ whole genome shotgun (WGS) entry which is preliminary data.</text>
</comment>
<name>A0A1Q9GVE2_9GAMM</name>
<evidence type="ECO:0000256" key="5">
    <source>
        <dbReference type="ARBA" id="ARBA00023186"/>
    </source>
</evidence>
<gene>
    <name evidence="7" type="ORF">BIT28_02020</name>
</gene>
<evidence type="ECO:0000256" key="3">
    <source>
        <dbReference type="ARBA" id="ARBA00022490"/>
    </source>
</evidence>
<comment type="similarity">
    <text evidence="2 6">Belongs to the FliS family.</text>
</comment>
<keyword evidence="5" id="KW-0143">Chaperone</keyword>
<protein>
    <recommendedName>
        <fullName evidence="6">Flagellar secretion chaperone FliS</fullName>
    </recommendedName>
</protein>
<keyword evidence="7" id="KW-0969">Cilium</keyword>
<dbReference type="GO" id="GO:0044780">
    <property type="term" value="P:bacterial-type flagellum assembly"/>
    <property type="evidence" value="ECO:0007669"/>
    <property type="project" value="InterPro"/>
</dbReference>
<organism evidence="7 8">
    <name type="scientific">Photobacterium proteolyticum</name>
    <dbReference type="NCBI Taxonomy" id="1903952"/>
    <lineage>
        <taxon>Bacteria</taxon>
        <taxon>Pseudomonadati</taxon>
        <taxon>Pseudomonadota</taxon>
        <taxon>Gammaproteobacteria</taxon>
        <taxon>Vibrionales</taxon>
        <taxon>Vibrionaceae</taxon>
        <taxon>Photobacterium</taxon>
    </lineage>
</organism>
<reference evidence="7 8" key="1">
    <citation type="submission" date="2016-09" db="EMBL/GenBank/DDBJ databases">
        <title>Photobacterium proteolyticum sp. nov. a protease producing bacterium isolated from ocean sediments of Laizhou Bay.</title>
        <authorList>
            <person name="Li Y."/>
        </authorList>
    </citation>
    <scope>NUCLEOTIDE SEQUENCE [LARGE SCALE GENOMIC DNA]</scope>
    <source>
        <strain evidence="7 8">13-12</strain>
    </source>
</reference>
<sequence>MLMQDSGFNSYQQVDLDAQAASANPHQLVLMLIDGLLDELTRIKGHIDAKRLAEKGAGINRCMNIIMGLDSALDLTNGGEIAANLHDLYDFSQIELYQASVNNDNERISNVERIMSNIREGWEGFGKHA</sequence>
<evidence type="ECO:0000313" key="7">
    <source>
        <dbReference type="EMBL" id="OLQ79138.1"/>
    </source>
</evidence>
<comment type="subcellular location">
    <subcellularLocation>
        <location evidence="1 6">Cytoplasm</location>
        <location evidence="1 6">Cytosol</location>
    </subcellularLocation>
</comment>
<dbReference type="Gene3D" id="1.20.120.340">
    <property type="entry name" value="Flagellar protein FliS"/>
    <property type="match status" value="1"/>
</dbReference>
<keyword evidence="7" id="KW-0282">Flagellum</keyword>
<evidence type="ECO:0000313" key="8">
    <source>
        <dbReference type="Proteomes" id="UP000186905"/>
    </source>
</evidence>